<evidence type="ECO:0000313" key="2">
    <source>
        <dbReference type="EMBL" id="KAH0864647.1"/>
    </source>
</evidence>
<feature type="compositionally biased region" description="Basic and acidic residues" evidence="1">
    <location>
        <begin position="93"/>
        <end position="119"/>
    </location>
</feature>
<feature type="compositionally biased region" description="Acidic residues" evidence="1">
    <location>
        <begin position="120"/>
        <end position="137"/>
    </location>
</feature>
<protein>
    <submittedName>
        <fullName evidence="2">Uncharacterized protein</fullName>
    </submittedName>
</protein>
<evidence type="ECO:0000256" key="1">
    <source>
        <dbReference type="SAM" id="MobiDB-lite"/>
    </source>
</evidence>
<comment type="caution">
    <text evidence="2">The sequence shown here is derived from an EMBL/GenBank/DDBJ whole genome shotgun (WGS) entry which is preliminary data.</text>
</comment>
<accession>A0ABQ7Y904</accession>
<evidence type="ECO:0000313" key="3">
    <source>
        <dbReference type="Proteomes" id="UP000824890"/>
    </source>
</evidence>
<feature type="compositionally biased region" description="Basic and acidic residues" evidence="1">
    <location>
        <begin position="73"/>
        <end position="84"/>
    </location>
</feature>
<organism evidence="2 3">
    <name type="scientific">Brassica napus</name>
    <name type="common">Rape</name>
    <dbReference type="NCBI Taxonomy" id="3708"/>
    <lineage>
        <taxon>Eukaryota</taxon>
        <taxon>Viridiplantae</taxon>
        <taxon>Streptophyta</taxon>
        <taxon>Embryophyta</taxon>
        <taxon>Tracheophyta</taxon>
        <taxon>Spermatophyta</taxon>
        <taxon>Magnoliopsida</taxon>
        <taxon>eudicotyledons</taxon>
        <taxon>Gunneridae</taxon>
        <taxon>Pentapetalae</taxon>
        <taxon>rosids</taxon>
        <taxon>malvids</taxon>
        <taxon>Brassicales</taxon>
        <taxon>Brassicaceae</taxon>
        <taxon>Brassiceae</taxon>
        <taxon>Brassica</taxon>
    </lineage>
</organism>
<dbReference type="EMBL" id="JAGKQM010000018">
    <property type="protein sequence ID" value="KAH0864647.1"/>
    <property type="molecule type" value="Genomic_DNA"/>
</dbReference>
<reference evidence="2 3" key="1">
    <citation type="submission" date="2021-05" db="EMBL/GenBank/DDBJ databases">
        <title>Genome Assembly of Synthetic Allotetraploid Brassica napus Reveals Homoeologous Exchanges between Subgenomes.</title>
        <authorList>
            <person name="Davis J.T."/>
        </authorList>
    </citation>
    <scope>NUCLEOTIDE SEQUENCE [LARGE SCALE GENOMIC DNA]</scope>
    <source>
        <strain evidence="3">cv. Da-Ae</strain>
        <tissue evidence="2">Seedling</tissue>
    </source>
</reference>
<gene>
    <name evidence="2" type="ORF">HID58_081858</name>
</gene>
<sequence length="137" mass="15604">MARNHSLKTFICFLLSSFYDRSIISIFSFVSKSSSSSLSSVQFSHPTASLQTKMGAFKSWCLHRLLSSSRRYGEKTEPEMDFHLCKGGRGRRRNDGEMAEENWRRGRSGGDDNSEHVRDEEEDATAAEEEDAAEQRQ</sequence>
<proteinExistence type="predicted"/>
<name>A0ABQ7Y904_BRANA</name>
<dbReference type="Proteomes" id="UP000824890">
    <property type="component" value="Unassembled WGS sequence"/>
</dbReference>
<keyword evidence="3" id="KW-1185">Reference proteome</keyword>
<feature type="region of interest" description="Disordered" evidence="1">
    <location>
        <begin position="73"/>
        <end position="137"/>
    </location>
</feature>